<keyword evidence="4" id="KW-1185">Reference proteome</keyword>
<dbReference type="RefSeq" id="WP_311632699.1">
    <property type="nucleotide sequence ID" value="NZ_JAVREN010000045.1"/>
</dbReference>
<evidence type="ECO:0000256" key="1">
    <source>
        <dbReference type="ARBA" id="ARBA00023002"/>
    </source>
</evidence>
<organism evidence="3 4">
    <name type="scientific">Streptomyces boetiae</name>
    <dbReference type="NCBI Taxonomy" id="3075541"/>
    <lineage>
        <taxon>Bacteria</taxon>
        <taxon>Bacillati</taxon>
        <taxon>Actinomycetota</taxon>
        <taxon>Actinomycetes</taxon>
        <taxon>Kitasatosporales</taxon>
        <taxon>Streptomycetaceae</taxon>
        <taxon>Streptomyces</taxon>
    </lineage>
</organism>
<dbReference type="Pfam" id="PF03807">
    <property type="entry name" value="F420_oxidored"/>
    <property type="match status" value="1"/>
</dbReference>
<evidence type="ECO:0000313" key="4">
    <source>
        <dbReference type="Proteomes" id="UP001183388"/>
    </source>
</evidence>
<dbReference type="EMBL" id="JAVREN010000045">
    <property type="protein sequence ID" value="MDT0309737.1"/>
    <property type="molecule type" value="Genomic_DNA"/>
</dbReference>
<proteinExistence type="predicted"/>
<dbReference type="Proteomes" id="UP001183388">
    <property type="component" value="Unassembled WGS sequence"/>
</dbReference>
<evidence type="ECO:0000259" key="2">
    <source>
        <dbReference type="Pfam" id="PF03807"/>
    </source>
</evidence>
<accession>A0ABU2LDS5</accession>
<reference evidence="4" key="1">
    <citation type="submission" date="2023-07" db="EMBL/GenBank/DDBJ databases">
        <title>30 novel species of actinomycetes from the DSMZ collection.</title>
        <authorList>
            <person name="Nouioui I."/>
        </authorList>
    </citation>
    <scope>NUCLEOTIDE SEQUENCE [LARGE SCALE GENOMIC DNA]</scope>
    <source>
        <strain evidence="4">DSM 44917</strain>
    </source>
</reference>
<protein>
    <submittedName>
        <fullName evidence="3">NAD(P)-binding domain-containing protein</fullName>
    </submittedName>
</protein>
<comment type="caution">
    <text evidence="3">The sequence shown here is derived from an EMBL/GenBank/DDBJ whole genome shotgun (WGS) entry which is preliminary data.</text>
</comment>
<name>A0ABU2LDS5_9ACTN</name>
<evidence type="ECO:0000313" key="3">
    <source>
        <dbReference type="EMBL" id="MDT0309737.1"/>
    </source>
</evidence>
<sequence length="214" mass="21556">MRVTIVGTGAMAHGIATIALAGGHAVRLLGRTPGHAARLAGELAQVAPDGEVTASDVIAVEDADLVVLAVPWPATREVVAGLGTALAGTVLVDLCNPVASPAFDALAVPPGTSAAELLAAEAPPGAPVVKAFNTVFAPVLLSGRVDGRPVDVFVAGDDEDGRRAVAALAAGGGLRPLDVGPLRRARELEAFQLLHMAAQERLGLNWSSAVTILP</sequence>
<dbReference type="Gene3D" id="3.40.50.720">
    <property type="entry name" value="NAD(P)-binding Rossmann-like Domain"/>
    <property type="match status" value="1"/>
</dbReference>
<dbReference type="PANTHER" id="PTHR14239">
    <property type="entry name" value="DUDULIN-RELATED"/>
    <property type="match status" value="1"/>
</dbReference>
<feature type="domain" description="Pyrroline-5-carboxylate reductase catalytic N-terminal" evidence="2">
    <location>
        <begin position="2"/>
        <end position="97"/>
    </location>
</feature>
<dbReference type="InterPro" id="IPR036291">
    <property type="entry name" value="NAD(P)-bd_dom_sf"/>
</dbReference>
<keyword evidence="1" id="KW-0560">Oxidoreductase</keyword>
<dbReference type="InterPro" id="IPR051267">
    <property type="entry name" value="STEAP_metalloreductase"/>
</dbReference>
<dbReference type="SUPFAM" id="SSF51735">
    <property type="entry name" value="NAD(P)-binding Rossmann-fold domains"/>
    <property type="match status" value="1"/>
</dbReference>
<dbReference type="PANTHER" id="PTHR14239:SF10">
    <property type="entry name" value="REDUCTASE"/>
    <property type="match status" value="1"/>
</dbReference>
<dbReference type="InterPro" id="IPR028939">
    <property type="entry name" value="P5C_Rdtase_cat_N"/>
</dbReference>
<gene>
    <name evidence="3" type="ORF">RM780_22670</name>
</gene>